<reference evidence="4 5" key="1">
    <citation type="submission" date="2018-05" db="EMBL/GenBank/DDBJ databases">
        <title>Genome sequencing and assembly of the regulated plant pathogen Lachnellula willkommii and related sister species for the development of diagnostic species identification markers.</title>
        <authorList>
            <person name="Giroux E."/>
            <person name="Bilodeau G."/>
        </authorList>
    </citation>
    <scope>NUCLEOTIDE SEQUENCE [LARGE SCALE GENOMIC DNA]</scope>
    <source>
        <strain evidence="4 5">CBS 197.66</strain>
    </source>
</reference>
<evidence type="ECO:0000259" key="3">
    <source>
        <dbReference type="Pfam" id="PF05368"/>
    </source>
</evidence>
<accession>A0A8H8RJ25</accession>
<dbReference type="CDD" id="cd05259">
    <property type="entry name" value="PCBER_SDR_a"/>
    <property type="match status" value="1"/>
</dbReference>
<evidence type="ECO:0000313" key="5">
    <source>
        <dbReference type="Proteomes" id="UP000462212"/>
    </source>
</evidence>
<name>A0A8H8RJ25_9HELO</name>
<dbReference type="InterPro" id="IPR036291">
    <property type="entry name" value="NAD(P)-bd_dom_sf"/>
</dbReference>
<dbReference type="EMBL" id="QGMJ01000544">
    <property type="protein sequence ID" value="TVY35238.1"/>
    <property type="molecule type" value="Genomic_DNA"/>
</dbReference>
<feature type="domain" description="NmrA-like" evidence="3">
    <location>
        <begin position="4"/>
        <end position="263"/>
    </location>
</feature>
<keyword evidence="2" id="KW-0560">Oxidoreductase</keyword>
<dbReference type="PANTHER" id="PTHR47706">
    <property type="entry name" value="NMRA-LIKE FAMILY PROTEIN"/>
    <property type="match status" value="1"/>
</dbReference>
<dbReference type="OrthoDB" id="5283654at2759"/>
<dbReference type="Pfam" id="PF05368">
    <property type="entry name" value="NmrA"/>
    <property type="match status" value="1"/>
</dbReference>
<organism evidence="4 5">
    <name type="scientific">Lachnellula subtilissima</name>
    <dbReference type="NCBI Taxonomy" id="602034"/>
    <lineage>
        <taxon>Eukaryota</taxon>
        <taxon>Fungi</taxon>
        <taxon>Dikarya</taxon>
        <taxon>Ascomycota</taxon>
        <taxon>Pezizomycotina</taxon>
        <taxon>Leotiomycetes</taxon>
        <taxon>Helotiales</taxon>
        <taxon>Lachnaceae</taxon>
        <taxon>Lachnellula</taxon>
    </lineage>
</organism>
<evidence type="ECO:0000313" key="4">
    <source>
        <dbReference type="EMBL" id="TVY35238.1"/>
    </source>
</evidence>
<dbReference type="Gene3D" id="3.90.25.10">
    <property type="entry name" value="UDP-galactose 4-epimerase, domain 1"/>
    <property type="match status" value="1"/>
</dbReference>
<evidence type="ECO:0000256" key="1">
    <source>
        <dbReference type="ARBA" id="ARBA00022857"/>
    </source>
</evidence>
<gene>
    <name evidence="4" type="primary">PCBER1</name>
    <name evidence="4" type="ORF">LSUB1_G005373</name>
</gene>
<proteinExistence type="predicted"/>
<dbReference type="Gene3D" id="3.40.50.720">
    <property type="entry name" value="NAD(P)-binding Rossmann-like Domain"/>
    <property type="match status" value="1"/>
</dbReference>
<dbReference type="Proteomes" id="UP000462212">
    <property type="component" value="Unassembled WGS sequence"/>
</dbReference>
<comment type="caution">
    <text evidence="4">The sequence shown here is derived from an EMBL/GenBank/DDBJ whole genome shotgun (WGS) entry which is preliminary data.</text>
</comment>
<dbReference type="GO" id="GO:0016491">
    <property type="term" value="F:oxidoreductase activity"/>
    <property type="evidence" value="ECO:0007669"/>
    <property type="project" value="UniProtKB-KW"/>
</dbReference>
<dbReference type="AlphaFoldDB" id="A0A8H8RJ25"/>
<keyword evidence="1" id="KW-0521">NADP</keyword>
<protein>
    <submittedName>
        <fullName evidence="4">Isoflavone reductase-like protein</fullName>
    </submittedName>
</protein>
<dbReference type="InterPro" id="IPR045312">
    <property type="entry name" value="PCBER-like"/>
</dbReference>
<evidence type="ECO:0000256" key="2">
    <source>
        <dbReference type="ARBA" id="ARBA00023002"/>
    </source>
</evidence>
<dbReference type="InterPro" id="IPR051609">
    <property type="entry name" value="NmrA/Isoflavone_reductase-like"/>
</dbReference>
<dbReference type="PANTHER" id="PTHR47706:SF6">
    <property type="entry name" value="NMRA-LIKE FAMILY PROTEIN (AFU_ORTHOLOGUE AFUA_6G00280)"/>
    <property type="match status" value="1"/>
</dbReference>
<keyword evidence="5" id="KW-1185">Reference proteome</keyword>
<sequence length="305" mass="33571">MTSILVLGAGELGSPMLTFLAAKIRPSTATLTVLLRPQTISNPSRAAELDAFRALDISFLPGDITALSISNLIALFKPYDLIVSCLGFASGPGSQAKICTAVLEAGVSRFVPWQFGVDYDIIGRGSAQTLFDEQLDVRDLLRAQDKTEWVIISTGMFTSFLFESSFGVVDLSAGHAIVRGLGGWENKVTVTTPGDIGKLTAEILFTEPRPRNQVVYTAGETISYGELADLVEIVTRRKVHREEWSVEAMKARLKEDPDDMLQKYRVVFAEGKGLSWDMEQTFNAQKQIETEGVRSWALQNIFKEV</sequence>
<dbReference type="SUPFAM" id="SSF51735">
    <property type="entry name" value="NAD(P)-binding Rossmann-fold domains"/>
    <property type="match status" value="1"/>
</dbReference>
<dbReference type="InterPro" id="IPR008030">
    <property type="entry name" value="NmrA-like"/>
</dbReference>